<accession>A0A8E0VGZ6</accession>
<keyword evidence="10" id="KW-1185">Reference proteome</keyword>
<keyword evidence="4 7" id="KW-0689">Ribosomal protein</keyword>
<comment type="similarity">
    <text evidence="2 7 8">Belongs to the universal ribosomal protein uS2 family.</text>
</comment>
<dbReference type="InterPro" id="IPR027498">
    <property type="entry name" value="Ribosomal_uS2_euk"/>
</dbReference>
<evidence type="ECO:0000256" key="5">
    <source>
        <dbReference type="ARBA" id="ARBA00023274"/>
    </source>
</evidence>
<sequence length="248" mass="27241">MSGYVYGRSKEGNHIIRLNKTWEKILLAARAIAAIDNPQDVCAIGCKPSTQRAVLKFAHYTHTSAIAGRFTPGAFTNQKQSCFREPRILVVSDPRSDHQPVNEASCVNIPVIALCTTDTPINRVDIVIPCNNKSSHSVAVVWWLLAREVRRMRGDDIRSQPWNVMVDLFLYRDPAEEEQEVPEEADEAVMQPALGGAELDNADNWVADPSMPVGGLGEMGIPATGFGATDVVQTGGWSNLDADPMARW</sequence>
<dbReference type="Pfam" id="PF00318">
    <property type="entry name" value="Ribosomal_S2"/>
    <property type="match status" value="2"/>
</dbReference>
<comment type="subunit">
    <text evidence="7">Component of the small ribosomal subunit. Mature ribosomes consist of a small (40S) and a large (60S) subunit. The 40S subunit contains about 33 different proteins and 1 molecule of RNA (18S). The 60S subunit contains about 49 different proteins and 3 molecules of RNA (28S, 5.8S and 5S). Interacts with ribosomal protein S21.</text>
</comment>
<dbReference type="HAMAP" id="MF_03015">
    <property type="entry name" value="Ribosomal_S2_euk"/>
    <property type="match status" value="1"/>
</dbReference>
<evidence type="ECO:0000256" key="8">
    <source>
        <dbReference type="RuleBase" id="RU003631"/>
    </source>
</evidence>
<dbReference type="PANTHER" id="PTHR11489">
    <property type="entry name" value="40S RIBOSOMAL PROTEIN SA"/>
    <property type="match status" value="1"/>
</dbReference>
<dbReference type="NCBIfam" id="TIGR01012">
    <property type="entry name" value="uS2_euk_arch"/>
    <property type="match status" value="1"/>
</dbReference>
<dbReference type="InterPro" id="IPR005707">
    <property type="entry name" value="Ribosomal_uS2_euk/arc"/>
</dbReference>
<dbReference type="GO" id="GO:0006412">
    <property type="term" value="P:translation"/>
    <property type="evidence" value="ECO:0007669"/>
    <property type="project" value="UniProtKB-UniRule"/>
</dbReference>
<evidence type="ECO:0000256" key="1">
    <source>
        <dbReference type="ARBA" id="ARBA00004496"/>
    </source>
</evidence>
<name>A0A8E0VGZ6_9TREM</name>
<keyword evidence="5 7" id="KW-0687">Ribonucleoprotein</keyword>
<evidence type="ECO:0000256" key="3">
    <source>
        <dbReference type="ARBA" id="ARBA00022490"/>
    </source>
</evidence>
<proteinExistence type="inferred from homology"/>
<evidence type="ECO:0000256" key="2">
    <source>
        <dbReference type="ARBA" id="ARBA00006242"/>
    </source>
</evidence>
<dbReference type="InterPro" id="IPR001865">
    <property type="entry name" value="Ribosomal_uS2"/>
</dbReference>
<dbReference type="GO" id="GO:0022627">
    <property type="term" value="C:cytosolic small ribosomal subunit"/>
    <property type="evidence" value="ECO:0007669"/>
    <property type="project" value="UniProtKB-UniRule"/>
</dbReference>
<comment type="function">
    <text evidence="7">Required for the assembly and/or stability of the 40S ribosomal subunit. Required for the processing of the 20S rRNA-precursor to mature 18S rRNA in a late step of the maturation of 40S ribosomal subunits.</text>
</comment>
<dbReference type="Gene3D" id="3.40.50.10490">
    <property type="entry name" value="Glucose-6-phosphate isomerase like protein, domain 1"/>
    <property type="match status" value="1"/>
</dbReference>
<dbReference type="Proteomes" id="UP000728185">
    <property type="component" value="Unassembled WGS sequence"/>
</dbReference>
<dbReference type="InterPro" id="IPR018130">
    <property type="entry name" value="Ribosomal_uS2_CS"/>
</dbReference>
<dbReference type="GO" id="GO:0000028">
    <property type="term" value="P:ribosomal small subunit assembly"/>
    <property type="evidence" value="ECO:0007669"/>
    <property type="project" value="UniProtKB-UniRule"/>
</dbReference>
<comment type="subcellular location">
    <subcellularLocation>
        <location evidence="1 7">Cytoplasm</location>
    </subcellularLocation>
</comment>
<evidence type="ECO:0000256" key="7">
    <source>
        <dbReference type="HAMAP-Rule" id="MF_03015"/>
    </source>
</evidence>
<dbReference type="SUPFAM" id="SSF52313">
    <property type="entry name" value="Ribosomal protein S2"/>
    <property type="match status" value="1"/>
</dbReference>
<gene>
    <name evidence="9" type="ORF">FBUS_04498</name>
</gene>
<evidence type="ECO:0000256" key="4">
    <source>
        <dbReference type="ARBA" id="ARBA00022980"/>
    </source>
</evidence>
<evidence type="ECO:0000313" key="10">
    <source>
        <dbReference type="Proteomes" id="UP000728185"/>
    </source>
</evidence>
<dbReference type="OrthoDB" id="414863at2759"/>
<dbReference type="PROSITE" id="PS00963">
    <property type="entry name" value="RIBOSOMAL_S2_2"/>
    <property type="match status" value="1"/>
</dbReference>
<comment type="caution">
    <text evidence="9">The sequence shown here is derived from an EMBL/GenBank/DDBJ whole genome shotgun (WGS) entry which is preliminary data.</text>
</comment>
<organism evidence="9 10">
    <name type="scientific">Fasciolopsis buskii</name>
    <dbReference type="NCBI Taxonomy" id="27845"/>
    <lineage>
        <taxon>Eukaryota</taxon>
        <taxon>Metazoa</taxon>
        <taxon>Spiralia</taxon>
        <taxon>Lophotrochozoa</taxon>
        <taxon>Platyhelminthes</taxon>
        <taxon>Trematoda</taxon>
        <taxon>Digenea</taxon>
        <taxon>Plagiorchiida</taxon>
        <taxon>Echinostomata</taxon>
        <taxon>Echinostomatoidea</taxon>
        <taxon>Fasciolidae</taxon>
        <taxon>Fasciolopsis</taxon>
    </lineage>
</organism>
<evidence type="ECO:0000313" key="9">
    <source>
        <dbReference type="EMBL" id="KAA0185374.1"/>
    </source>
</evidence>
<dbReference type="InterPro" id="IPR023591">
    <property type="entry name" value="Ribosomal_uS2_flav_dom_sf"/>
</dbReference>
<protein>
    <recommendedName>
        <fullName evidence="6 7">Small ribosomal subunit protein uS2</fullName>
    </recommendedName>
</protein>
<dbReference type="FunFam" id="3.40.50.10490:FF:000030">
    <property type="entry name" value="30S ribosomal protein S2"/>
    <property type="match status" value="1"/>
</dbReference>
<reference evidence="9" key="1">
    <citation type="submission" date="2019-05" db="EMBL/GenBank/DDBJ databases">
        <title>Annotation for the trematode Fasciolopsis buski.</title>
        <authorList>
            <person name="Choi Y.-J."/>
        </authorList>
    </citation>
    <scope>NUCLEOTIDE SEQUENCE</scope>
    <source>
        <strain evidence="9">HT</strain>
        <tissue evidence="9">Whole worm</tissue>
    </source>
</reference>
<evidence type="ECO:0000256" key="6">
    <source>
        <dbReference type="ARBA" id="ARBA00035256"/>
    </source>
</evidence>
<keyword evidence="3 7" id="KW-0963">Cytoplasm</keyword>
<dbReference type="EMBL" id="LUCM01010509">
    <property type="protein sequence ID" value="KAA0185374.1"/>
    <property type="molecule type" value="Genomic_DNA"/>
</dbReference>
<dbReference type="AlphaFoldDB" id="A0A8E0VGZ6"/>
<dbReference type="PRINTS" id="PR00395">
    <property type="entry name" value="RIBOSOMALS2"/>
</dbReference>
<dbReference type="CDD" id="cd01425">
    <property type="entry name" value="RPS2"/>
    <property type="match status" value="1"/>
</dbReference>
<dbReference type="GO" id="GO:0003735">
    <property type="term" value="F:structural constituent of ribosome"/>
    <property type="evidence" value="ECO:0007669"/>
    <property type="project" value="UniProtKB-UniRule"/>
</dbReference>